<name>A0ABR6XS09_9BURK</name>
<evidence type="ECO:0000259" key="1">
    <source>
        <dbReference type="Pfam" id="PF00534"/>
    </source>
</evidence>
<accession>A0ABR6XS09</accession>
<organism evidence="2 3">
    <name type="scientific">Undibacterium amnicola</name>
    <dbReference type="NCBI Taxonomy" id="1834038"/>
    <lineage>
        <taxon>Bacteria</taxon>
        <taxon>Pseudomonadati</taxon>
        <taxon>Pseudomonadota</taxon>
        <taxon>Betaproteobacteria</taxon>
        <taxon>Burkholderiales</taxon>
        <taxon>Oxalobacteraceae</taxon>
        <taxon>Undibacterium</taxon>
    </lineage>
</organism>
<dbReference type="RefSeq" id="WP_186891266.1">
    <property type="nucleotide sequence ID" value="NZ_JACOFU010000004.1"/>
</dbReference>
<feature type="domain" description="Glycosyl transferase family 1" evidence="1">
    <location>
        <begin position="176"/>
        <end position="329"/>
    </location>
</feature>
<dbReference type="PANTHER" id="PTHR46656:SF3">
    <property type="entry name" value="PUTATIVE-RELATED"/>
    <property type="match status" value="1"/>
</dbReference>
<feature type="domain" description="Glycosyl transferase family 1" evidence="1">
    <location>
        <begin position="922"/>
        <end position="1079"/>
    </location>
</feature>
<comment type="caution">
    <text evidence="2">The sequence shown here is derived from an EMBL/GenBank/DDBJ whole genome shotgun (WGS) entry which is preliminary data.</text>
</comment>
<protein>
    <submittedName>
        <fullName evidence="2">Glycosyltransferase</fullName>
    </submittedName>
</protein>
<gene>
    <name evidence="2" type="ORF">H8K33_11970</name>
</gene>
<dbReference type="PANTHER" id="PTHR46656">
    <property type="entry name" value="PUTATIVE-RELATED"/>
    <property type="match status" value="1"/>
</dbReference>
<dbReference type="EMBL" id="JACOFU010000004">
    <property type="protein sequence ID" value="MBC3832232.1"/>
    <property type="molecule type" value="Genomic_DNA"/>
</dbReference>
<dbReference type="Gene3D" id="3.40.50.2000">
    <property type="entry name" value="Glycogen Phosphorylase B"/>
    <property type="match status" value="3"/>
</dbReference>
<sequence length="1118" mass="125720">MSPTQIHQFSFACNTGDGVTNSLFYIRKLLRSLGFISNIYSETIPEDLRDEVLDFSQLPVGDDVLLFSHHCLGYDNWQWLLALPIQKVMVYHNITPTELLPAEGDIRRWADLGREQLCDWAPHFLGAIGVSQFNTLELHANKYSNVATIPMLVDFEKLTQIQPDVEGLADLRESYNLLFVGRICENKKQLELIDLIYHLKHKSPMPVRLILVGAVTSGHYKALIDQKIIALDLQNQVLFTGKVSDEKLIGLYRSADVFVCLSAHEGFGMPLIEAMRYKLPVVARASSNIADTLGEGGFLLPAHSTAQDCANAIWTLSREPGLRRQMIERQLMNLQRFSLSTVKAQLINYLCSIQINLPLPVTPTVHPNENEDWQIEGPFDSSYSLAIVNRELAKALDQQHVAVRLRSHEGYGDFVPNPEFMQEDPVCQRLHQAALDRQLPPYAALRFCYPPFLDDMPATARVVHSYGWEETGFPSAYVEEFNRRLDLITVLSSVVEKTLRDSGVRVPIVVTGAGVDHLLRIQPQALPATMIATCKGFRFLHISSCFPRKGIDVLLRAYGAAFRAADDVSLIIKTFPNAHNTVLEQLQTFQQEDAEFPHVLIINEDWDDQRIVALYQFAGAFVAPSRGEGFGLPMAEAMLFNLPVITTAWGGQADFCDELTAWCCDYTFQKAQTHMQLTHSLWAEPDMHDLAQLLRQVRGLDDAQRLKKTAVARRRILENFTWRNTAERIRAAVSVLAQQPLLRKQPKIAWISTWNARCGIANYSNYLTQSFPVDRLTILANHIVERMDLDQQNVIRCWTASETAQLDYAIEIIDEQNLEVIVIQYNFSFFSLATLAAAIERLKATGKMVYVFFHSTADVILPEQTKTLASIQTQLAMLDRIFVHGIDDMNRLKSWNLIDNVTYFPHGIALSPSPVNIPRALSAGADKVIIASYGFLLPHKGIPELIAAFSLLDHSQKNYHLLLLNALYPVSVSSDLQHRCIKLITDLGLRDKVTLITDFLSDTDTLTALALANLIVFPYQQTQESSSAAVRVGLASGRPVAVTPLTIFEDVEDAVTTLPGTSPGDLARGIEQFLDAPLVFQEKMTQVESWLQERRWPELSRRLLNLIDGIANPLVRSD</sequence>
<dbReference type="CDD" id="cd03801">
    <property type="entry name" value="GT4_PimA-like"/>
    <property type="match status" value="2"/>
</dbReference>
<dbReference type="Pfam" id="PF00534">
    <property type="entry name" value="Glycos_transf_1"/>
    <property type="match status" value="2"/>
</dbReference>
<evidence type="ECO:0000313" key="3">
    <source>
        <dbReference type="Proteomes" id="UP000643610"/>
    </source>
</evidence>
<reference evidence="2 3" key="1">
    <citation type="submission" date="2020-08" db="EMBL/GenBank/DDBJ databases">
        <title>Novel species isolated from subtropical streams in China.</title>
        <authorList>
            <person name="Lu H."/>
        </authorList>
    </citation>
    <scope>NUCLEOTIDE SEQUENCE [LARGE SCALE GENOMIC DNA]</scope>
    <source>
        <strain evidence="2 3">KCTC 52442</strain>
    </source>
</reference>
<keyword evidence="3" id="KW-1185">Reference proteome</keyword>
<evidence type="ECO:0000313" key="2">
    <source>
        <dbReference type="EMBL" id="MBC3832232.1"/>
    </source>
</evidence>
<dbReference type="Proteomes" id="UP000643610">
    <property type="component" value="Unassembled WGS sequence"/>
</dbReference>
<proteinExistence type="predicted"/>
<dbReference type="Pfam" id="PF13692">
    <property type="entry name" value="Glyco_trans_1_4"/>
    <property type="match status" value="1"/>
</dbReference>
<dbReference type="InterPro" id="IPR001296">
    <property type="entry name" value="Glyco_trans_1"/>
</dbReference>
<dbReference type="SUPFAM" id="SSF53756">
    <property type="entry name" value="UDP-Glycosyltransferase/glycogen phosphorylase"/>
    <property type="match status" value="3"/>
</dbReference>